<dbReference type="GO" id="GO:0003729">
    <property type="term" value="F:mRNA binding"/>
    <property type="evidence" value="ECO:0007669"/>
    <property type="project" value="TreeGrafter"/>
</dbReference>
<feature type="domain" description="THO complex subunit 2 N-terminal" evidence="8">
    <location>
        <begin position="14"/>
        <end position="228"/>
    </location>
</feature>
<keyword evidence="10" id="KW-1185">Reference proteome</keyword>
<feature type="compositionally biased region" description="Basic and acidic residues" evidence="5">
    <location>
        <begin position="1481"/>
        <end position="1503"/>
    </location>
</feature>
<dbReference type="SMR" id="G5ACK1"/>
<feature type="compositionally biased region" description="Polar residues" evidence="5">
    <location>
        <begin position="1298"/>
        <end position="1309"/>
    </location>
</feature>
<dbReference type="GO" id="GO:0006406">
    <property type="term" value="P:mRNA export from nucleus"/>
    <property type="evidence" value="ECO:0007669"/>
    <property type="project" value="InterPro"/>
</dbReference>
<comment type="subcellular location">
    <subcellularLocation>
        <location evidence="1">Nucleus</location>
    </subcellularLocation>
</comment>
<dbReference type="PANTHER" id="PTHR21597:SF0">
    <property type="entry name" value="THO COMPLEX SUBUNIT 2"/>
    <property type="match status" value="1"/>
</dbReference>
<dbReference type="PANTHER" id="PTHR21597">
    <property type="entry name" value="THO2 PROTEIN"/>
    <property type="match status" value="1"/>
</dbReference>
<evidence type="ECO:0000256" key="3">
    <source>
        <dbReference type="ARBA" id="ARBA00019596"/>
    </source>
</evidence>
<organism evidence="9 10">
    <name type="scientific">Phytophthora sojae (strain P6497)</name>
    <name type="common">Soybean stem and root rot agent</name>
    <name type="synonym">Phytophthora megasperma f. sp. glycines</name>
    <dbReference type="NCBI Taxonomy" id="1094619"/>
    <lineage>
        <taxon>Eukaryota</taxon>
        <taxon>Sar</taxon>
        <taxon>Stramenopiles</taxon>
        <taxon>Oomycota</taxon>
        <taxon>Peronosporomycetes</taxon>
        <taxon>Peronosporales</taxon>
        <taxon>Peronosporaceae</taxon>
        <taxon>Phytophthora</taxon>
    </lineage>
</organism>
<feature type="compositionally biased region" description="Polar residues" evidence="5">
    <location>
        <begin position="870"/>
        <end position="888"/>
    </location>
</feature>
<dbReference type="InterPro" id="IPR021726">
    <property type="entry name" value="THO_THOC2_N"/>
</dbReference>
<feature type="domain" description="THO complex subunitTHOC2 N-terminal" evidence="7">
    <location>
        <begin position="599"/>
        <end position="673"/>
    </location>
</feature>
<feature type="compositionally biased region" description="Low complexity" evidence="5">
    <location>
        <begin position="1561"/>
        <end position="1583"/>
    </location>
</feature>
<feature type="compositionally biased region" description="Gly residues" evidence="5">
    <location>
        <begin position="1656"/>
        <end position="1667"/>
    </location>
</feature>
<feature type="compositionally biased region" description="Gly residues" evidence="5">
    <location>
        <begin position="1621"/>
        <end position="1639"/>
    </location>
</feature>
<keyword evidence="4" id="KW-0539">Nucleus</keyword>
<gene>
    <name evidence="9" type="ORF">PHYSODRAFT_348397</name>
</gene>
<feature type="region of interest" description="Disordered" evidence="5">
    <location>
        <begin position="1434"/>
        <end position="1721"/>
    </location>
</feature>
<name>G5ACK1_PHYSP</name>
<evidence type="ECO:0000256" key="5">
    <source>
        <dbReference type="SAM" id="MobiDB-lite"/>
    </source>
</evidence>
<dbReference type="InterPro" id="IPR032302">
    <property type="entry name" value="THOC2_N"/>
</dbReference>
<evidence type="ECO:0000256" key="1">
    <source>
        <dbReference type="ARBA" id="ARBA00004123"/>
    </source>
</evidence>
<dbReference type="RefSeq" id="XP_009537839.1">
    <property type="nucleotide sequence ID" value="XM_009539544.1"/>
</dbReference>
<feature type="compositionally biased region" description="Basic and acidic residues" evidence="5">
    <location>
        <begin position="1511"/>
        <end position="1520"/>
    </location>
</feature>
<dbReference type="Pfam" id="PF11262">
    <property type="entry name" value="Tho2"/>
    <property type="match status" value="1"/>
</dbReference>
<protein>
    <recommendedName>
        <fullName evidence="3">THO complex subunit 2</fullName>
    </recommendedName>
</protein>
<evidence type="ECO:0000259" key="8">
    <source>
        <dbReference type="Pfam" id="PF16134"/>
    </source>
</evidence>
<dbReference type="InterPro" id="IPR021418">
    <property type="entry name" value="THO_THOC2_C"/>
</dbReference>
<proteinExistence type="inferred from homology"/>
<dbReference type="KEGG" id="psoj:PHYSODRAFT_348397"/>
<feature type="domain" description="THO complex subunitTHOC2 C-terminal" evidence="6">
    <location>
        <begin position="928"/>
        <end position="1216"/>
    </location>
</feature>
<dbReference type="EMBL" id="JH159163">
    <property type="protein sequence ID" value="EGZ07075.1"/>
    <property type="molecule type" value="Genomic_DNA"/>
</dbReference>
<accession>G5ACK1</accession>
<dbReference type="OMA" id="QERWTCI"/>
<evidence type="ECO:0000259" key="7">
    <source>
        <dbReference type="Pfam" id="PF11732"/>
    </source>
</evidence>
<evidence type="ECO:0000256" key="2">
    <source>
        <dbReference type="ARBA" id="ARBA00007857"/>
    </source>
</evidence>
<feature type="compositionally biased region" description="Basic and acidic residues" evidence="5">
    <location>
        <begin position="1434"/>
        <end position="1462"/>
    </location>
</feature>
<sequence length="1721" mass="190708">MERARTGVTLIGERTLHHWADSGRPDVLAQLTRALSDFSGHEADSDLPRLLYELVWIVLHAKLTKHEVLGLLKEAELTKRATACDLLTDLLWVIGNEVEASERGHERHTSKEWRSLCAIVKAVADEKLLTLTHLKGALEFDLLHDAELTPEPQLLVKKMVRINTKTLYTQTKYNLLREETEGFSKVLCLLHTGVAKSQMEATRTDLMALIGFFDLDANRVLDLVLDAYEMHPRNDCFAQLLEIFKRESLPHVMGFKFQFYKRDPPAVEGVTTPRSLYRLAATLLNKGLIELDALLPHLAPSREEIVKAAAEHEKELIKKAGSFGQISLAAKKDADKAGGEDEAAAEEKRKKEVEHNQVYGLIIGLLEIGARDRAFEMISWFQKRGVNPLTFTPLTSELCAVVNVMIEEVFVVLSSRSLQLIDGRSAGTKAPFGVSTKATPQASTSNHYIRRVSSLEECVTEVFPIVEMIGPQLYHDQFLFVKLLRIVGKLVDEHSKKASASADKDDKDAALLGKVKSLLVNAFLPATSLQKCNPSTAFLMWDLIKGLPCDERYRMYLHWLEAYDKYPELRLKEAEVVQGTRGIMRRLTADRAKLSARSLTHVAHSNPLIVFRTMLRQIQSYDNLIQPVVESFKFVTPLGMDVLSFVLVSELSRPQKSMKSDGTHVSLWLTSLANFSGSFYRKYPNVELAGLLQYLIQRLQNWASVDLIVLSELLTKMGSCLSLEDISVSQLEAQAGGPHLWYEPTDPKFQNRRAIPRLRDALIKRDLALPLCILICQMRSRIEYHEDRELPHLKLLGRVYDTCQLTLSQLLQFLGGVVDPLVYRKMLPSITTLVHEYNVPAEQAMALCRPAMRSDDPVLQTAPRGVHATGGTNTASNGVSTNGSAANGKSTGEKSWFMYNPEFLKDIQNALRTDNGADAKPEDPFVGLTPELYATFWGLKLYDIHIPFQQYESEILRLRNSVTSGANASLSASERKKLKEKTTQMIDVLTTEQKDQVAHRKRVYERLEEMKDKFFKMEPKDHQTAIDELLQKCVIPRSLISPEDALFAAKFMERLHTFSTPQLSTLQYIHKVNMKVSAIVLCATEREASNFGIFMKETLGITLRWYQNGATYDDEAIHGKIGMSLDLTDDKKCLAHRQFKSAYANWHKQLERVYTTALSSGEYMPIRNTLVVLTKLIDVFPAGRGTAGVILGIVEKLTNEDREDIKIMAKRYFALLTKRKASLIDDRLLRTRSAPAKSPTAGSSSNEKKDTTDAADEESKSRNEDGKSNDAKRETSSKPVLSRVESQELESGEIVMGKTNSNNDSTPARNKQLDSILLTTVGIVESVESLKNAETAQPMLLVIVVWAKKDVVVGSTETARRLLRPPRLPDGAIQPTAERMRRVILVSAVGRLPGNTRDRQPHDAVALETALTTVATIVTAADLLVNGDAREGRLTEVDERNRGSMHGREDGESDNASRKPEVSKPSPARNEESVKPTSSPKPDRESEPAKPNRGMKAEREAVKTESPAPEVGRKRARPAEQSEAALRRQLTAEKEAKAKEQQAGDRSRPVARDRMRPPLPSAAAASPAGKASPTGAGTPTGGARKIVSLVSSSRKREREPATDSDPPTNSAPEGKRRRDGGGGGGGNGNGNGNGGNGGGEPKRGGHDDKRKRKNRGGGGGGGGGDGNNGNQQQRDQMRGRQDRGGRNGNSDRRGGHDERGGNGGNGGGRRRDRNDNRGGRR</sequence>
<dbReference type="Proteomes" id="UP000002640">
    <property type="component" value="Unassembled WGS sequence"/>
</dbReference>
<dbReference type="GeneID" id="20648971"/>
<evidence type="ECO:0000313" key="9">
    <source>
        <dbReference type="EMBL" id="EGZ07075.1"/>
    </source>
</evidence>
<feature type="domain" description="THO complex subunit 2 N-terminal" evidence="8">
    <location>
        <begin position="251"/>
        <end position="597"/>
    </location>
</feature>
<feature type="compositionally biased region" description="Basic and acidic residues" evidence="5">
    <location>
        <begin position="1675"/>
        <end position="1700"/>
    </location>
</feature>
<dbReference type="Pfam" id="PF16134">
    <property type="entry name" value="THOC2_N"/>
    <property type="match status" value="2"/>
</dbReference>
<dbReference type="InterPro" id="IPR040007">
    <property type="entry name" value="Tho2"/>
</dbReference>
<feature type="compositionally biased region" description="Basic and acidic residues" evidence="5">
    <location>
        <begin position="1246"/>
        <end position="1276"/>
    </location>
</feature>
<dbReference type="Pfam" id="PF11732">
    <property type="entry name" value="Thoc2"/>
    <property type="match status" value="1"/>
</dbReference>
<evidence type="ECO:0000313" key="10">
    <source>
        <dbReference type="Proteomes" id="UP000002640"/>
    </source>
</evidence>
<feature type="region of interest" description="Disordered" evidence="5">
    <location>
        <begin position="863"/>
        <end position="888"/>
    </location>
</feature>
<evidence type="ECO:0000256" key="4">
    <source>
        <dbReference type="ARBA" id="ARBA00023242"/>
    </source>
</evidence>
<evidence type="ECO:0000259" key="6">
    <source>
        <dbReference type="Pfam" id="PF11262"/>
    </source>
</evidence>
<comment type="similarity">
    <text evidence="2">Belongs to the THOC2 family.</text>
</comment>
<dbReference type="GO" id="GO:0000445">
    <property type="term" value="C:THO complex part of transcription export complex"/>
    <property type="evidence" value="ECO:0007669"/>
    <property type="project" value="TreeGrafter"/>
</dbReference>
<feature type="compositionally biased region" description="Basic and acidic residues" evidence="5">
    <location>
        <begin position="1712"/>
        <end position="1721"/>
    </location>
</feature>
<reference evidence="9 10" key="1">
    <citation type="journal article" date="2006" name="Science">
        <title>Phytophthora genome sequences uncover evolutionary origins and mechanisms of pathogenesis.</title>
        <authorList>
            <person name="Tyler B.M."/>
            <person name="Tripathy S."/>
            <person name="Zhang X."/>
            <person name="Dehal P."/>
            <person name="Jiang R.H."/>
            <person name="Aerts A."/>
            <person name="Arredondo F.D."/>
            <person name="Baxter L."/>
            <person name="Bensasson D."/>
            <person name="Beynon J.L."/>
            <person name="Chapman J."/>
            <person name="Damasceno C.M."/>
            <person name="Dorrance A.E."/>
            <person name="Dou D."/>
            <person name="Dickerman A.W."/>
            <person name="Dubchak I.L."/>
            <person name="Garbelotto M."/>
            <person name="Gijzen M."/>
            <person name="Gordon S.G."/>
            <person name="Govers F."/>
            <person name="Grunwald N.J."/>
            <person name="Huang W."/>
            <person name="Ivors K.L."/>
            <person name="Jones R.W."/>
            <person name="Kamoun S."/>
            <person name="Krampis K."/>
            <person name="Lamour K.H."/>
            <person name="Lee M.K."/>
            <person name="McDonald W.H."/>
            <person name="Medina M."/>
            <person name="Meijer H.J."/>
            <person name="Nordberg E.K."/>
            <person name="Maclean D.J."/>
            <person name="Ospina-Giraldo M.D."/>
            <person name="Morris P.F."/>
            <person name="Phuntumart V."/>
            <person name="Putnam N.H."/>
            <person name="Rash S."/>
            <person name="Rose J.K."/>
            <person name="Sakihama Y."/>
            <person name="Salamov A.A."/>
            <person name="Savidor A."/>
            <person name="Scheuring C.F."/>
            <person name="Smith B.M."/>
            <person name="Sobral B.W."/>
            <person name="Terry A."/>
            <person name="Torto-Alalibo T.A."/>
            <person name="Win J."/>
            <person name="Xu Z."/>
            <person name="Zhang H."/>
            <person name="Grigoriev I.V."/>
            <person name="Rokhsar D.S."/>
            <person name="Boore J.L."/>
        </authorList>
    </citation>
    <scope>NUCLEOTIDE SEQUENCE [LARGE SCALE GENOMIC DNA]</scope>
    <source>
        <strain evidence="9 10">P6497</strain>
    </source>
</reference>
<feature type="compositionally biased region" description="Basic and acidic residues" evidence="5">
    <location>
        <begin position="1530"/>
        <end position="1556"/>
    </location>
</feature>
<dbReference type="STRING" id="1094619.G5ACK1"/>
<dbReference type="GO" id="GO:0006397">
    <property type="term" value="P:mRNA processing"/>
    <property type="evidence" value="ECO:0007669"/>
    <property type="project" value="InterPro"/>
</dbReference>
<dbReference type="InParanoid" id="G5ACK1"/>
<feature type="region of interest" description="Disordered" evidence="5">
    <location>
        <begin position="1232"/>
        <end position="1309"/>
    </location>
</feature>